<dbReference type="SUPFAM" id="SSF109604">
    <property type="entry name" value="HD-domain/PDEase-like"/>
    <property type="match status" value="1"/>
</dbReference>
<dbReference type="CDD" id="cd00077">
    <property type="entry name" value="HDc"/>
    <property type="match status" value="1"/>
</dbReference>
<proteinExistence type="predicted"/>
<dbReference type="InterPro" id="IPR003607">
    <property type="entry name" value="HD/PDEase_dom"/>
</dbReference>
<dbReference type="InParanoid" id="A0A1Y1U7Z5"/>
<dbReference type="Proteomes" id="UP000193218">
    <property type="component" value="Unassembled WGS sequence"/>
</dbReference>
<dbReference type="STRING" id="4999.A0A1Y1U7Z5"/>
<accession>A0A1Y1U7Z5</accession>
<organism evidence="2 3">
    <name type="scientific">Kockovaella imperatae</name>
    <dbReference type="NCBI Taxonomy" id="4999"/>
    <lineage>
        <taxon>Eukaryota</taxon>
        <taxon>Fungi</taxon>
        <taxon>Dikarya</taxon>
        <taxon>Basidiomycota</taxon>
        <taxon>Agaricomycotina</taxon>
        <taxon>Tremellomycetes</taxon>
        <taxon>Tremellales</taxon>
        <taxon>Cuniculitremaceae</taxon>
        <taxon>Kockovaella</taxon>
    </lineage>
</organism>
<dbReference type="AlphaFoldDB" id="A0A1Y1U7Z5"/>
<dbReference type="GeneID" id="33558740"/>
<dbReference type="Gene3D" id="1.10.3210.50">
    <property type="match status" value="1"/>
</dbReference>
<dbReference type="RefSeq" id="XP_021868410.1">
    <property type="nucleotide sequence ID" value="XM_022016931.1"/>
</dbReference>
<dbReference type="PANTHER" id="PTHR33594:SF1">
    <property type="entry name" value="HD_PDEASE DOMAIN-CONTAINING PROTEIN"/>
    <property type="match status" value="1"/>
</dbReference>
<dbReference type="OrthoDB" id="16547at2759"/>
<reference evidence="2 3" key="1">
    <citation type="submission" date="2017-03" db="EMBL/GenBank/DDBJ databases">
        <title>Widespread Adenine N6-methylation of Active Genes in Fungi.</title>
        <authorList>
            <consortium name="DOE Joint Genome Institute"/>
            <person name="Mondo S.J."/>
            <person name="Dannebaum R.O."/>
            <person name="Kuo R.C."/>
            <person name="Louie K.B."/>
            <person name="Bewick A.J."/>
            <person name="Labutti K."/>
            <person name="Haridas S."/>
            <person name="Kuo A."/>
            <person name="Salamov A."/>
            <person name="Ahrendt S.R."/>
            <person name="Lau R."/>
            <person name="Bowen B.P."/>
            <person name="Lipzen A."/>
            <person name="Sullivan W."/>
            <person name="Andreopoulos W.B."/>
            <person name="Clum A."/>
            <person name="Lindquist E."/>
            <person name="Daum C."/>
            <person name="Northen T.R."/>
            <person name="Ramamoorthy G."/>
            <person name="Schmitz R.J."/>
            <person name="Gryganskyi A."/>
            <person name="Culley D."/>
            <person name="Magnuson J."/>
            <person name="James T.Y."/>
            <person name="O'Malley M.A."/>
            <person name="Stajich J.E."/>
            <person name="Spatafora J.W."/>
            <person name="Visel A."/>
            <person name="Grigoriev I.V."/>
        </authorList>
    </citation>
    <scope>NUCLEOTIDE SEQUENCE [LARGE SCALE GENOMIC DNA]</scope>
    <source>
        <strain evidence="2 3">NRRL Y-17943</strain>
    </source>
</reference>
<sequence length="233" mass="26297">MTPMAAADELWAKLLQDAEALAKEHMSGYDPSHDWAHVQRVRQWAMHLATTVEGPIDRHVVELCALFHDVCDAKYSDTPLPSILGPFFDAHPGVMSESQLDLIYRVIPSVSWSTEVKLRASHQWTEWHDQSRELAVVQDADRLDAVGAVGVMRCAAYSSSKNVLLLDPKESMKVHANGSKPVPTAQAHFHEKLLHIKDRMKTRAGRIEAEKRHQTMLDFLDALSREQDTTRSE</sequence>
<dbReference type="PANTHER" id="PTHR33594">
    <property type="entry name" value="SUPERFAMILY HYDROLASE, PUTATIVE (AFU_ORTHOLOGUE AFUA_1G03035)-RELATED"/>
    <property type="match status" value="1"/>
</dbReference>
<keyword evidence="3" id="KW-1185">Reference proteome</keyword>
<dbReference type="SMART" id="SM00471">
    <property type="entry name" value="HDc"/>
    <property type="match status" value="1"/>
</dbReference>
<gene>
    <name evidence="2" type="ORF">BD324DRAFT_636753</name>
</gene>
<dbReference type="Pfam" id="PF01966">
    <property type="entry name" value="HD"/>
    <property type="match status" value="1"/>
</dbReference>
<protein>
    <recommendedName>
        <fullName evidence="1">HD/PDEase domain-containing protein</fullName>
    </recommendedName>
</protein>
<name>A0A1Y1U7Z5_9TREE</name>
<dbReference type="EMBL" id="NBSH01000015">
    <property type="protein sequence ID" value="ORX34132.1"/>
    <property type="molecule type" value="Genomic_DNA"/>
</dbReference>
<comment type="caution">
    <text evidence="2">The sequence shown here is derived from an EMBL/GenBank/DDBJ whole genome shotgun (WGS) entry which is preliminary data.</text>
</comment>
<evidence type="ECO:0000259" key="1">
    <source>
        <dbReference type="SMART" id="SM00471"/>
    </source>
</evidence>
<dbReference type="InterPro" id="IPR006674">
    <property type="entry name" value="HD_domain"/>
</dbReference>
<evidence type="ECO:0000313" key="3">
    <source>
        <dbReference type="Proteomes" id="UP000193218"/>
    </source>
</evidence>
<evidence type="ECO:0000313" key="2">
    <source>
        <dbReference type="EMBL" id="ORX34132.1"/>
    </source>
</evidence>
<feature type="domain" description="HD/PDEase" evidence="1">
    <location>
        <begin position="30"/>
        <end position="155"/>
    </location>
</feature>